<evidence type="ECO:0000313" key="7">
    <source>
        <dbReference type="Proteomes" id="UP001523262"/>
    </source>
</evidence>
<evidence type="ECO:0000256" key="1">
    <source>
        <dbReference type="ARBA" id="ARBA00022679"/>
    </source>
</evidence>
<dbReference type="InterPro" id="IPR012363">
    <property type="entry name" value="PduX"/>
</dbReference>
<dbReference type="PIRSF" id="PIRSF033887">
    <property type="entry name" value="PduX"/>
    <property type="match status" value="1"/>
</dbReference>
<keyword evidence="1" id="KW-0808">Transferase</keyword>
<dbReference type="InterPro" id="IPR006204">
    <property type="entry name" value="GHMP_kinase_N_dom"/>
</dbReference>
<dbReference type="InterPro" id="IPR014721">
    <property type="entry name" value="Ribsml_uS5_D2-typ_fold_subgr"/>
</dbReference>
<reference evidence="6 7" key="1">
    <citation type="submission" date="2022-06" db="EMBL/GenBank/DDBJ databases">
        <authorList>
            <person name="Jeon C.O."/>
        </authorList>
    </citation>
    <scope>NUCLEOTIDE SEQUENCE [LARGE SCALE GENOMIC DNA]</scope>
    <source>
        <strain evidence="6 7">KCTC 13943</strain>
    </source>
</reference>
<dbReference type="EMBL" id="JAMQCR010000001">
    <property type="protein sequence ID" value="MCM2532697.1"/>
    <property type="molecule type" value="Genomic_DNA"/>
</dbReference>
<name>A0ABT0W8Q1_9BACI</name>
<keyword evidence="4" id="KW-0067">ATP-binding</keyword>
<comment type="caution">
    <text evidence="6">The sequence shown here is derived from an EMBL/GenBank/DDBJ whole genome shotgun (WGS) entry which is preliminary data.</text>
</comment>
<keyword evidence="2" id="KW-0547">Nucleotide-binding</keyword>
<keyword evidence="3 6" id="KW-0418">Kinase</keyword>
<proteinExistence type="predicted"/>
<keyword evidence="7" id="KW-1185">Reference proteome</keyword>
<sequence length="298" mass="32764">MKLGKGSCNGTFGELVQGTIGKRPFLITLPIPSLRSEAIFIPDPTVSEITGVDSKVKAMKAGKLLFQQFGLKGGGLLDIRSNIPVGKGMASSSADIVAAMKAIAHSYSLPLTKEMISTIASKIEPTDGVMYDEVVAYDYIHGELIESFGVLPPFIFVGIDLGGTVDTIEFNQFEKAYNRYDQNHFLKAYDWVKEGFRKRNLSFICKAATISARVNQKILPKPSFSEFEKLAHEFQGGIVVAHSGTLVGILIDRNIPNSTEVVLHLSRQISVIVRDPNIKPFYYFSNEIMNGKNISLII</sequence>
<organism evidence="6 7">
    <name type="scientific">Neobacillus pocheonensis</name>
    <dbReference type="NCBI Taxonomy" id="363869"/>
    <lineage>
        <taxon>Bacteria</taxon>
        <taxon>Bacillati</taxon>
        <taxon>Bacillota</taxon>
        <taxon>Bacilli</taxon>
        <taxon>Bacillales</taxon>
        <taxon>Bacillaceae</taxon>
        <taxon>Neobacillus</taxon>
    </lineage>
</organism>
<dbReference type="Gene3D" id="3.30.230.10">
    <property type="match status" value="1"/>
</dbReference>
<dbReference type="PANTHER" id="PTHR43527:SF1">
    <property type="entry name" value="L-THREONINE KINASE"/>
    <property type="match status" value="1"/>
</dbReference>
<dbReference type="SUPFAM" id="SSF54211">
    <property type="entry name" value="Ribosomal protein S5 domain 2-like"/>
    <property type="match status" value="1"/>
</dbReference>
<dbReference type="GO" id="GO:0016301">
    <property type="term" value="F:kinase activity"/>
    <property type="evidence" value="ECO:0007669"/>
    <property type="project" value="UniProtKB-KW"/>
</dbReference>
<evidence type="ECO:0000313" key="6">
    <source>
        <dbReference type="EMBL" id="MCM2532697.1"/>
    </source>
</evidence>
<evidence type="ECO:0000256" key="3">
    <source>
        <dbReference type="ARBA" id="ARBA00022777"/>
    </source>
</evidence>
<dbReference type="Pfam" id="PF00288">
    <property type="entry name" value="GHMP_kinases_N"/>
    <property type="match status" value="1"/>
</dbReference>
<accession>A0ABT0W8Q1</accession>
<evidence type="ECO:0000256" key="2">
    <source>
        <dbReference type="ARBA" id="ARBA00022741"/>
    </source>
</evidence>
<evidence type="ECO:0000259" key="5">
    <source>
        <dbReference type="Pfam" id="PF00288"/>
    </source>
</evidence>
<feature type="domain" description="GHMP kinase N-terminal" evidence="5">
    <location>
        <begin position="59"/>
        <end position="125"/>
    </location>
</feature>
<protein>
    <submittedName>
        <fullName evidence="6">Kinase</fullName>
    </submittedName>
</protein>
<dbReference type="Proteomes" id="UP001523262">
    <property type="component" value="Unassembled WGS sequence"/>
</dbReference>
<evidence type="ECO:0000256" key="4">
    <source>
        <dbReference type="ARBA" id="ARBA00022840"/>
    </source>
</evidence>
<dbReference type="InterPro" id="IPR020568">
    <property type="entry name" value="Ribosomal_Su5_D2-typ_SF"/>
</dbReference>
<gene>
    <name evidence="6" type="ORF">NDK43_10255</name>
</gene>
<dbReference type="PANTHER" id="PTHR43527">
    <property type="entry name" value="4-DIPHOSPHOCYTIDYL-2-C-METHYL-D-ERYTHRITOL KINASE, CHLOROPLASTIC"/>
    <property type="match status" value="1"/>
</dbReference>